<evidence type="ECO:0000313" key="3">
    <source>
        <dbReference type="Proteomes" id="UP000267128"/>
    </source>
</evidence>
<keyword evidence="1" id="KW-0472">Membrane</keyword>
<dbReference type="InterPro" id="IPR009937">
    <property type="entry name" value="Phage_holin_3_6"/>
</dbReference>
<keyword evidence="1" id="KW-1133">Transmembrane helix</keyword>
<accession>A0A3N0CFV6</accession>
<dbReference type="RefSeq" id="WP_123227474.1">
    <property type="nucleotide sequence ID" value="NZ_RJSE01000007.1"/>
</dbReference>
<proteinExistence type="predicted"/>
<feature type="transmembrane region" description="Helical" evidence="1">
    <location>
        <begin position="83"/>
        <end position="106"/>
    </location>
</feature>
<dbReference type="OrthoDB" id="3826923at2"/>
<keyword evidence="1" id="KW-0812">Transmembrane</keyword>
<sequence>MAYREPAQEEPTIGKLFVDAFDDIGTLIRNIIALAKAEMKVSVRAGGMAIGLFALAGFISLLAIVMISISFAFFLVMAGLDPAWAFLIVFGAYMLLTALLAFVGYLKIRKVKAPERTIAQASELPRAFIHEG</sequence>
<gene>
    <name evidence="2" type="ORF">EFK50_10290</name>
</gene>
<protein>
    <submittedName>
        <fullName evidence="2">Phage holin family protein</fullName>
    </submittedName>
</protein>
<dbReference type="Proteomes" id="UP000267128">
    <property type="component" value="Unassembled WGS sequence"/>
</dbReference>
<evidence type="ECO:0000313" key="2">
    <source>
        <dbReference type="EMBL" id="RNL62179.1"/>
    </source>
</evidence>
<comment type="caution">
    <text evidence="2">The sequence shown here is derived from an EMBL/GenBank/DDBJ whole genome shotgun (WGS) entry which is preliminary data.</text>
</comment>
<organism evidence="2 3">
    <name type="scientific">Nocardioides marmoriginsengisoli</name>
    <dbReference type="NCBI Taxonomy" id="661483"/>
    <lineage>
        <taxon>Bacteria</taxon>
        <taxon>Bacillati</taxon>
        <taxon>Actinomycetota</taxon>
        <taxon>Actinomycetes</taxon>
        <taxon>Propionibacteriales</taxon>
        <taxon>Nocardioidaceae</taxon>
        <taxon>Nocardioides</taxon>
    </lineage>
</organism>
<dbReference type="AlphaFoldDB" id="A0A3N0CFV6"/>
<dbReference type="Pfam" id="PF07332">
    <property type="entry name" value="Phage_holin_3_6"/>
    <property type="match status" value="1"/>
</dbReference>
<name>A0A3N0CFV6_9ACTN</name>
<reference evidence="2 3" key="1">
    <citation type="submission" date="2018-11" db="EMBL/GenBank/DDBJ databases">
        <authorList>
            <person name="Li F."/>
        </authorList>
    </citation>
    <scope>NUCLEOTIDE SEQUENCE [LARGE SCALE GENOMIC DNA]</scope>
    <source>
        <strain evidence="2 3">Gsoil 097</strain>
    </source>
</reference>
<evidence type="ECO:0000256" key="1">
    <source>
        <dbReference type="SAM" id="Phobius"/>
    </source>
</evidence>
<feature type="transmembrane region" description="Helical" evidence="1">
    <location>
        <begin position="49"/>
        <end position="77"/>
    </location>
</feature>
<keyword evidence="3" id="KW-1185">Reference proteome</keyword>
<dbReference type="EMBL" id="RJSE01000007">
    <property type="protein sequence ID" value="RNL62179.1"/>
    <property type="molecule type" value="Genomic_DNA"/>
</dbReference>